<accession>A0A7R8ZSU5</accession>
<protein>
    <submittedName>
        <fullName evidence="1">Uncharacterized protein</fullName>
    </submittedName>
</protein>
<feature type="non-terminal residue" evidence="1">
    <location>
        <position position="1"/>
    </location>
</feature>
<dbReference type="EMBL" id="OB671783">
    <property type="protein sequence ID" value="CAD7235219.1"/>
    <property type="molecule type" value="Genomic_DNA"/>
</dbReference>
<evidence type="ECO:0000313" key="1">
    <source>
        <dbReference type="EMBL" id="CAD7235219.1"/>
    </source>
</evidence>
<organism evidence="1">
    <name type="scientific">Cyprideis torosa</name>
    <dbReference type="NCBI Taxonomy" id="163714"/>
    <lineage>
        <taxon>Eukaryota</taxon>
        <taxon>Metazoa</taxon>
        <taxon>Ecdysozoa</taxon>
        <taxon>Arthropoda</taxon>
        <taxon>Crustacea</taxon>
        <taxon>Oligostraca</taxon>
        <taxon>Ostracoda</taxon>
        <taxon>Podocopa</taxon>
        <taxon>Podocopida</taxon>
        <taxon>Cytherocopina</taxon>
        <taxon>Cytheroidea</taxon>
        <taxon>Cytherideidae</taxon>
        <taxon>Cyprideis</taxon>
    </lineage>
</organism>
<reference evidence="1" key="1">
    <citation type="submission" date="2020-11" db="EMBL/GenBank/DDBJ databases">
        <authorList>
            <person name="Tran Van P."/>
        </authorList>
    </citation>
    <scope>NUCLEOTIDE SEQUENCE</scope>
</reference>
<sequence length="197" mass="22648">LQFMNVKLLLREICPFINENANDTNPHMTQIRSLASKVLFALSLNNFGAVFSRIQASKPVIVKNLICQLHPVLNRLQELSDPSEESSDFSDIELIQHINVDINRLIKLFNESINKLKSLRKQACLVLISSLEKAVWNWLDNYPEEFADIQAHSNDELNRCCDQLFEILDNFSDSNKRRASTWPLQIILLALSPVSNW</sequence>
<proteinExistence type="predicted"/>
<feature type="non-terminal residue" evidence="1">
    <location>
        <position position="197"/>
    </location>
</feature>
<gene>
    <name evidence="1" type="ORF">CTOB1V02_LOCUS13035</name>
</gene>
<name>A0A7R8ZSU5_9CRUS</name>
<dbReference type="AlphaFoldDB" id="A0A7R8ZSU5"/>
<dbReference type="OrthoDB" id="28245at2759"/>